<dbReference type="InterPro" id="IPR038929">
    <property type="entry name" value="CCDC13"/>
</dbReference>
<feature type="coiled-coil region" evidence="1">
    <location>
        <begin position="422"/>
        <end position="470"/>
    </location>
</feature>
<feature type="compositionally biased region" description="Polar residues" evidence="2">
    <location>
        <begin position="109"/>
        <end position="120"/>
    </location>
</feature>
<feature type="region of interest" description="Disordered" evidence="2">
    <location>
        <begin position="101"/>
        <end position="120"/>
    </location>
</feature>
<dbReference type="PANTHER" id="PTHR31935:SF1">
    <property type="entry name" value="COILED-COIL DOMAIN-CONTAINING PROTEIN 13"/>
    <property type="match status" value="1"/>
</dbReference>
<proteinExistence type="predicted"/>
<feature type="coiled-coil region" evidence="1">
    <location>
        <begin position="578"/>
        <end position="665"/>
    </location>
</feature>
<accession>A0A1Y1X9G8</accession>
<keyword evidence="1" id="KW-0175">Coiled coil</keyword>
<name>A0A1Y1X9G8_9FUNG</name>
<reference evidence="3 4" key="2">
    <citation type="submission" date="2016-08" db="EMBL/GenBank/DDBJ databases">
        <title>Pervasive Adenine N6-methylation of Active Genes in Fungi.</title>
        <authorList>
            <consortium name="DOE Joint Genome Institute"/>
            <person name="Mondo S.J."/>
            <person name="Dannebaum R.O."/>
            <person name="Kuo R.C."/>
            <person name="Labutti K."/>
            <person name="Haridas S."/>
            <person name="Kuo A."/>
            <person name="Salamov A."/>
            <person name="Ahrendt S.R."/>
            <person name="Lipzen A."/>
            <person name="Sullivan W."/>
            <person name="Andreopoulos W.B."/>
            <person name="Clum A."/>
            <person name="Lindquist E."/>
            <person name="Daum C."/>
            <person name="Ramamoorthy G.K."/>
            <person name="Gryganskyi A."/>
            <person name="Culley D."/>
            <person name="Magnuson J.K."/>
            <person name="James T.Y."/>
            <person name="O'Malley M.A."/>
            <person name="Stajich J.E."/>
            <person name="Spatafora J.W."/>
            <person name="Visel A."/>
            <person name="Grigoriev I.V."/>
        </authorList>
    </citation>
    <scope>NUCLEOTIDE SEQUENCE [LARGE SCALE GENOMIC DNA]</scope>
    <source>
        <strain evidence="3 4">S4</strain>
    </source>
</reference>
<evidence type="ECO:0000256" key="1">
    <source>
        <dbReference type="SAM" id="Coils"/>
    </source>
</evidence>
<gene>
    <name evidence="3" type="ORF">BCR32DRAFT_292700</name>
</gene>
<dbReference type="Proteomes" id="UP000193944">
    <property type="component" value="Unassembled WGS sequence"/>
</dbReference>
<feature type="compositionally biased region" description="Acidic residues" evidence="2">
    <location>
        <begin position="26"/>
        <end position="35"/>
    </location>
</feature>
<feature type="region of interest" description="Disordered" evidence="2">
    <location>
        <begin position="1"/>
        <end position="38"/>
    </location>
</feature>
<evidence type="ECO:0000256" key="2">
    <source>
        <dbReference type="SAM" id="MobiDB-lite"/>
    </source>
</evidence>
<dbReference type="STRING" id="1754192.A0A1Y1X9G8"/>
<feature type="compositionally biased region" description="Polar residues" evidence="2">
    <location>
        <begin position="1"/>
        <end position="15"/>
    </location>
</feature>
<feature type="coiled-coil region" evidence="1">
    <location>
        <begin position="187"/>
        <end position="343"/>
    </location>
</feature>
<reference evidence="3 4" key="1">
    <citation type="submission" date="2016-08" db="EMBL/GenBank/DDBJ databases">
        <title>A Parts List for Fungal Cellulosomes Revealed by Comparative Genomics.</title>
        <authorList>
            <consortium name="DOE Joint Genome Institute"/>
            <person name="Haitjema C.H."/>
            <person name="Gilmore S.P."/>
            <person name="Henske J.K."/>
            <person name="Solomon K.V."/>
            <person name="De Groot R."/>
            <person name="Kuo A."/>
            <person name="Mondo S.J."/>
            <person name="Salamov A.A."/>
            <person name="Labutti K."/>
            <person name="Zhao Z."/>
            <person name="Chiniquy J."/>
            <person name="Barry K."/>
            <person name="Brewer H.M."/>
            <person name="Purvine S.O."/>
            <person name="Wright A.T."/>
            <person name="Boxma B."/>
            <person name="Van Alen T."/>
            <person name="Hackstein J.H."/>
            <person name="Baker S.E."/>
            <person name="Grigoriev I.V."/>
            <person name="O'Malley M.A."/>
        </authorList>
    </citation>
    <scope>NUCLEOTIDE SEQUENCE [LARGE SCALE GENOMIC DNA]</scope>
    <source>
        <strain evidence="3 4">S4</strain>
    </source>
</reference>
<evidence type="ECO:0000313" key="3">
    <source>
        <dbReference type="EMBL" id="ORX82387.1"/>
    </source>
</evidence>
<sequence length="711" mass="81727">MISLDNENNKNNSMKRLSFSSQSSYDSDDNGNDLDDMNKMYDINNYQDMGLDLDNEIEESLFGSSQQNLLLNMPIKEMQSISEKNSLNIDELPKKQDLPRFNKKKNMKNPATLSPLSNSSIINTNQFGNKHYKSNINVDLSNIHNKDTTTNKIIPNNKSSLTKLSNPLSNSSSNSISNSNTNLNAFNLEQFKKNQNLEETIKKKNDELQKKNNEIKKLKQKLSDNISSNSIEKVISDVISPQWNGSEKDKILQLAKKARNLIIALEKERGINASLNNKLKQMEADGIKKKKEYIKQNSNSELNELRQDKKNLKERLNQMTLKLEQERINNQKLTFEIRNAQRALVQEIGEDIPVSKILDSSGGYIGRSQQIAMLKDKVNQLSRQLSKYTSLDETGLNSKELKLDSRHRFDIKKKEIDRKITLEKALKDIDDLKNEKHNQKLKCDAIQARNKNLEKNIKDYKTKINVLISKTETDDKLIKALKQQLSEIKKPSQNKLEDANNLKNNKSLNTLKNLYNEQKSKIKYQEDKINSLSNQLKSIISLTSFTDDNSSLVKKDKICNNPDCHMIFSQYKAIYIENMKLKELKKIADEHIKELEAKLTNLITKPKNEKEKNNININNIEKIKEKLIIAKDENNALKSILDANIKEKAEEIKIYQDMLKQTKQNFLKDIDIIRKNISNSNSSSTSFNNENSLLILNSPNNINNCDISTVI</sequence>
<protein>
    <submittedName>
        <fullName evidence="3">Uncharacterized protein</fullName>
    </submittedName>
</protein>
<dbReference type="EMBL" id="MCFG01000096">
    <property type="protein sequence ID" value="ORX82387.1"/>
    <property type="molecule type" value="Genomic_DNA"/>
</dbReference>
<organism evidence="3 4">
    <name type="scientific">Anaeromyces robustus</name>
    <dbReference type="NCBI Taxonomy" id="1754192"/>
    <lineage>
        <taxon>Eukaryota</taxon>
        <taxon>Fungi</taxon>
        <taxon>Fungi incertae sedis</taxon>
        <taxon>Chytridiomycota</taxon>
        <taxon>Chytridiomycota incertae sedis</taxon>
        <taxon>Neocallimastigomycetes</taxon>
        <taxon>Neocallimastigales</taxon>
        <taxon>Neocallimastigaceae</taxon>
        <taxon>Anaeromyces</taxon>
    </lineage>
</organism>
<evidence type="ECO:0000313" key="4">
    <source>
        <dbReference type="Proteomes" id="UP000193944"/>
    </source>
</evidence>
<dbReference type="PANTHER" id="PTHR31935">
    <property type="entry name" value="COILED-COIL DOMAIN-CONTAINING PROTEIN 13"/>
    <property type="match status" value="1"/>
</dbReference>
<comment type="caution">
    <text evidence="3">The sequence shown here is derived from an EMBL/GenBank/DDBJ whole genome shotgun (WGS) entry which is preliminary data.</text>
</comment>
<feature type="coiled-coil region" evidence="1">
    <location>
        <begin position="508"/>
        <end position="535"/>
    </location>
</feature>
<dbReference type="AlphaFoldDB" id="A0A1Y1X9G8"/>
<dbReference type="OrthoDB" id="10258312at2759"/>
<keyword evidence="4" id="KW-1185">Reference proteome</keyword>